<name>A0ABT5Y250_9FLAO</name>
<keyword evidence="1" id="KW-0479">Metal-binding</keyword>
<proteinExistence type="predicted"/>
<comment type="caution">
    <text evidence="3">The sequence shown here is derived from an EMBL/GenBank/DDBJ whole genome shotgun (WGS) entry which is preliminary data.</text>
</comment>
<dbReference type="EMBL" id="JARFVB010000011">
    <property type="protein sequence ID" value="MDF0717418.1"/>
    <property type="molecule type" value="Genomic_DNA"/>
</dbReference>
<dbReference type="RefSeq" id="WP_275616570.1">
    <property type="nucleotide sequence ID" value="NZ_JARFVB010000011.1"/>
</dbReference>
<evidence type="ECO:0000256" key="1">
    <source>
        <dbReference type="ARBA" id="ARBA00022723"/>
    </source>
</evidence>
<dbReference type="InterPro" id="IPR052063">
    <property type="entry name" value="Polysaccharide_Lyase_1"/>
</dbReference>
<organism evidence="3 4">
    <name type="scientific">Flagellimonas yonaguniensis</name>
    <dbReference type="NCBI Taxonomy" id="3031325"/>
    <lineage>
        <taxon>Bacteria</taxon>
        <taxon>Pseudomonadati</taxon>
        <taxon>Bacteroidota</taxon>
        <taxon>Flavobacteriia</taxon>
        <taxon>Flavobacteriales</taxon>
        <taxon>Flavobacteriaceae</taxon>
        <taxon>Flagellimonas</taxon>
    </lineage>
</organism>
<keyword evidence="2" id="KW-0325">Glycoprotein</keyword>
<gene>
    <name evidence="3" type="ORF">PY092_14735</name>
</gene>
<dbReference type="SUPFAM" id="SSF51126">
    <property type="entry name" value="Pectin lyase-like"/>
    <property type="match status" value="1"/>
</dbReference>
<keyword evidence="4" id="KW-1185">Reference proteome</keyword>
<dbReference type="InterPro" id="IPR011050">
    <property type="entry name" value="Pectin_lyase_fold/virulence"/>
</dbReference>
<dbReference type="PANTHER" id="PTHR42970:SF1">
    <property type="entry name" value="PECTATE LYASE C-RELATED"/>
    <property type="match status" value="1"/>
</dbReference>
<accession>A0ABT5Y250</accession>
<dbReference type="Gene3D" id="2.160.20.10">
    <property type="entry name" value="Single-stranded right-handed beta-helix, Pectin lyase-like"/>
    <property type="match status" value="1"/>
</dbReference>
<dbReference type="PANTHER" id="PTHR42970">
    <property type="entry name" value="PECTATE LYASE C-RELATED"/>
    <property type="match status" value="1"/>
</dbReference>
<protein>
    <submittedName>
        <fullName evidence="3">Ig-like domain-containing protein</fullName>
    </submittedName>
</protein>
<evidence type="ECO:0000256" key="2">
    <source>
        <dbReference type="ARBA" id="ARBA00023180"/>
    </source>
</evidence>
<dbReference type="InterPro" id="IPR012334">
    <property type="entry name" value="Pectin_lyas_fold"/>
</dbReference>
<sequence length="583" mass="64300">MTILLIFLSLTLSSCSKDNDLFEDTIQGQIEDELDENGDIIPSISFEAKDDEFTISGAVESTVLDVLKNDDIPEQDLESYQIVAVSDALEGGLMVNDDNTITYSPHSESANKAGNNGRVTDQFTYTLEVRGKGNQGKKEKEATVVVNTEYGSTEMGELKAFPGAEGYGKFTTGGRGGIVYHVTNLNNDGQGSLRYGMESIAEPRTIVFDVSGYIDIDTPLKIRYGYGDVTIAGQTAPGDGITIRGASIWVHDSNVIVRYLKIRPGVNAYNPDSNYSAGDPDWEPDDAFRIRSYKGDGDVTNVIVDHCTFSWSHDSIIDIEAPTNPSVVTSEITIQNCLLAENLSKRFGMLVYRAYNVSIYRNIFYANRDRVPAISSLENEGVEVVNNMMHLSHWGPWFRVGNLVDFIGNQMNSIHSDGRYSDDAFRTAASDIDADPAYTSIYLNDNTDDGINADNSYNPITEQYLTSSPNHNTGLPIIPNSELEDSLLGDVGDNLHYDSNDNRIFNNISNLAGNYISNENEVGGYSSLSLKTRESSYDSDNDGMADDWEIRTFGTLSKKHNEDENGDGYTNLEEFLHSLTVTL</sequence>
<dbReference type="Proteomes" id="UP001221366">
    <property type="component" value="Unassembled WGS sequence"/>
</dbReference>
<reference evidence="3 4" key="1">
    <citation type="submission" date="2023-03" db="EMBL/GenBank/DDBJ databases">
        <title>Muricauda XX sp. nov. and Muricauda XXX sp. nov., two novel species isolated from Okinawa Trough.</title>
        <authorList>
            <person name="Cao W."/>
            <person name="Deng X."/>
        </authorList>
    </citation>
    <scope>NUCLEOTIDE SEQUENCE [LARGE SCALE GENOMIC DNA]</scope>
    <source>
        <strain evidence="3 4">334s03</strain>
    </source>
</reference>
<dbReference type="Pfam" id="PF17963">
    <property type="entry name" value="Big_9"/>
    <property type="match status" value="1"/>
</dbReference>
<evidence type="ECO:0000313" key="3">
    <source>
        <dbReference type="EMBL" id="MDF0717418.1"/>
    </source>
</evidence>
<evidence type="ECO:0000313" key="4">
    <source>
        <dbReference type="Proteomes" id="UP001221366"/>
    </source>
</evidence>